<dbReference type="AlphaFoldDB" id="A0A4V3A907"/>
<gene>
    <name evidence="1" type="ORF">E2C06_35915</name>
</gene>
<reference evidence="1 2" key="1">
    <citation type="journal article" date="2016" name="J. Microbiol.">
        <title>Dankookia rubra gen. nov., sp. nov., an alphaproteobacterium isolated from sediment of a shallow stream.</title>
        <authorList>
            <person name="Kim W.H."/>
            <person name="Kim D.H."/>
            <person name="Kang K."/>
            <person name="Ahn T.Y."/>
        </authorList>
    </citation>
    <scope>NUCLEOTIDE SEQUENCE [LARGE SCALE GENOMIC DNA]</scope>
    <source>
        <strain evidence="1 2">JCM30602</strain>
    </source>
</reference>
<sequence length="125" mass="13430">MRHKEALAEHSQALAERDAMLATATHALREAQAMQVAVANRRNWEIVAHAAQRAEAAQAARAELAAVTLRFQTASQAIVAATGAEAAALRQQVDAASKERDAARHALAQWRRGGRLARMLRACSG</sequence>
<accession>A0A4V3A907</accession>
<name>A0A4V3A907_9PROT</name>
<comment type="caution">
    <text evidence="1">The sequence shown here is derived from an EMBL/GenBank/DDBJ whole genome shotgun (WGS) entry which is preliminary data.</text>
</comment>
<organism evidence="1 2">
    <name type="scientific">Dankookia rubra</name>
    <dbReference type="NCBI Taxonomy" id="1442381"/>
    <lineage>
        <taxon>Bacteria</taxon>
        <taxon>Pseudomonadati</taxon>
        <taxon>Pseudomonadota</taxon>
        <taxon>Alphaproteobacteria</taxon>
        <taxon>Acetobacterales</taxon>
        <taxon>Roseomonadaceae</taxon>
        <taxon>Dankookia</taxon>
    </lineage>
</organism>
<keyword evidence="2" id="KW-1185">Reference proteome</keyword>
<dbReference type="RefSeq" id="WP_133293314.1">
    <property type="nucleotide sequence ID" value="NZ_SMSJ01000211.1"/>
</dbReference>
<dbReference type="Proteomes" id="UP000295096">
    <property type="component" value="Unassembled WGS sequence"/>
</dbReference>
<evidence type="ECO:0000313" key="2">
    <source>
        <dbReference type="Proteomes" id="UP000295096"/>
    </source>
</evidence>
<evidence type="ECO:0000313" key="1">
    <source>
        <dbReference type="EMBL" id="TDH57425.1"/>
    </source>
</evidence>
<proteinExistence type="predicted"/>
<dbReference type="EMBL" id="SMSJ01000211">
    <property type="protein sequence ID" value="TDH57425.1"/>
    <property type="molecule type" value="Genomic_DNA"/>
</dbReference>
<protein>
    <submittedName>
        <fullName evidence="1">Uncharacterized protein</fullName>
    </submittedName>
</protein>